<reference evidence="10" key="2">
    <citation type="submission" date="2015-01" db="EMBL/GenBank/DDBJ databases">
        <title>Evolutionary Origins and Diversification of the Mycorrhizal Mutualists.</title>
        <authorList>
            <consortium name="DOE Joint Genome Institute"/>
            <consortium name="Mycorrhizal Genomics Consortium"/>
            <person name="Kohler A."/>
            <person name="Kuo A."/>
            <person name="Nagy L.G."/>
            <person name="Floudas D."/>
            <person name="Copeland A."/>
            <person name="Barry K.W."/>
            <person name="Cichocki N."/>
            <person name="Veneault-Fourrey C."/>
            <person name="LaButti K."/>
            <person name="Lindquist E.A."/>
            <person name="Lipzen A."/>
            <person name="Lundell T."/>
            <person name="Morin E."/>
            <person name="Murat C."/>
            <person name="Riley R."/>
            <person name="Ohm R."/>
            <person name="Sun H."/>
            <person name="Tunlid A."/>
            <person name="Henrissat B."/>
            <person name="Grigoriev I.V."/>
            <person name="Hibbett D.S."/>
            <person name="Martin F."/>
        </authorList>
    </citation>
    <scope>NUCLEOTIDE SEQUENCE [LARGE SCALE GENOMIC DNA]</scope>
    <source>
        <strain evidence="10">Marx 270</strain>
    </source>
</reference>
<dbReference type="STRING" id="870435.A0A0C3JMK5"/>
<evidence type="ECO:0000256" key="1">
    <source>
        <dbReference type="ARBA" id="ARBA00001974"/>
    </source>
</evidence>
<keyword evidence="3 6" id="KW-0274">FAD</keyword>
<keyword evidence="5" id="KW-1015">Disulfide bond</keyword>
<dbReference type="PROSITE" id="PS51324">
    <property type="entry name" value="ERV_ALR"/>
    <property type="match status" value="1"/>
</dbReference>
<accession>A0A0C3JMK5</accession>
<dbReference type="SUPFAM" id="SSF69000">
    <property type="entry name" value="FAD-dependent thiol oxidase"/>
    <property type="match status" value="1"/>
</dbReference>
<gene>
    <name evidence="9" type="ORF">M404DRAFT_995576</name>
</gene>
<dbReference type="FunFam" id="1.20.120.310:FF:000002">
    <property type="entry name" value="Sulfhydryl oxidase"/>
    <property type="match status" value="1"/>
</dbReference>
<proteinExistence type="predicted"/>
<dbReference type="InParanoid" id="A0A0C3JMK5"/>
<evidence type="ECO:0000256" key="6">
    <source>
        <dbReference type="RuleBase" id="RU371123"/>
    </source>
</evidence>
<dbReference type="InterPro" id="IPR039799">
    <property type="entry name" value="ALR/ERV"/>
</dbReference>
<dbReference type="GO" id="GO:0050660">
    <property type="term" value="F:flavin adenine dinucleotide binding"/>
    <property type="evidence" value="ECO:0007669"/>
    <property type="project" value="TreeGrafter"/>
</dbReference>
<dbReference type="OrthoDB" id="59470at2759"/>
<evidence type="ECO:0000256" key="5">
    <source>
        <dbReference type="ARBA" id="ARBA00023157"/>
    </source>
</evidence>
<dbReference type="EC" id="1.8.3.2" evidence="6"/>
<dbReference type="PANTHER" id="PTHR12645:SF1">
    <property type="entry name" value="FAD-LINKED SULFHYDRYL OXIDASE ERV2"/>
    <property type="match status" value="1"/>
</dbReference>
<dbReference type="GO" id="GO:0016971">
    <property type="term" value="F:flavin-dependent sulfhydryl oxidase activity"/>
    <property type="evidence" value="ECO:0007669"/>
    <property type="project" value="InterPro"/>
</dbReference>
<dbReference type="FunCoup" id="A0A0C3JMK5">
    <property type="interactions" value="161"/>
</dbReference>
<keyword evidence="2 6" id="KW-0285">Flavoprotein</keyword>
<dbReference type="PANTHER" id="PTHR12645">
    <property type="entry name" value="ALR/ERV"/>
    <property type="match status" value="1"/>
</dbReference>
<evidence type="ECO:0000313" key="9">
    <source>
        <dbReference type="EMBL" id="KIO10393.1"/>
    </source>
</evidence>
<comment type="cofactor">
    <cofactor evidence="1 6">
        <name>FAD</name>
        <dbReference type="ChEBI" id="CHEBI:57692"/>
    </cofactor>
</comment>
<evidence type="ECO:0000256" key="7">
    <source>
        <dbReference type="SAM" id="SignalP"/>
    </source>
</evidence>
<name>A0A0C3JMK5_PISTI</name>
<dbReference type="GO" id="GO:0005739">
    <property type="term" value="C:mitochondrion"/>
    <property type="evidence" value="ECO:0007669"/>
    <property type="project" value="TreeGrafter"/>
</dbReference>
<feature type="chain" id="PRO_5002179246" description="Sulfhydryl oxidase" evidence="7">
    <location>
        <begin position="32"/>
        <end position="238"/>
    </location>
</feature>
<dbReference type="InterPro" id="IPR036774">
    <property type="entry name" value="ERV/ALR_sulphydryl_oxid_sf"/>
</dbReference>
<dbReference type="Proteomes" id="UP000054217">
    <property type="component" value="Unassembled WGS sequence"/>
</dbReference>
<evidence type="ECO:0000313" key="10">
    <source>
        <dbReference type="Proteomes" id="UP000054217"/>
    </source>
</evidence>
<keyword evidence="4 6" id="KW-0560">Oxidoreductase</keyword>
<evidence type="ECO:0000256" key="3">
    <source>
        <dbReference type="ARBA" id="ARBA00022827"/>
    </source>
</evidence>
<sequence length="238" mass="26106">MLSRFARLFCLIIVSLLILATLASLHPQTRAYIDPWTGELWGEGGVEKDLRVLYPDNSKEYGSAHSSVVGGVDGGVIMSKLGNETAKAELGRATWKLLHTMTLRFPEHPTPDEREALSSFMYLTSRLYPCGECASEFQELLKKFPPQTASRLSASMWLCSVHNEVNVRLSKPTFDCAKLDETYDCGCGDTPISLSTSTATASPEAVALEEKKTDAMDLEWDSARDGVTGVELIKGGKH</sequence>
<keyword evidence="7" id="KW-0732">Signal</keyword>
<feature type="domain" description="ERV/ALR sulfhydryl oxidase" evidence="8">
    <location>
        <begin position="83"/>
        <end position="183"/>
    </location>
</feature>
<evidence type="ECO:0000256" key="4">
    <source>
        <dbReference type="ARBA" id="ARBA00023002"/>
    </source>
</evidence>
<protein>
    <recommendedName>
        <fullName evidence="6">Sulfhydryl oxidase</fullName>
        <ecNumber evidence="6">1.8.3.2</ecNumber>
    </recommendedName>
</protein>
<keyword evidence="10" id="KW-1185">Reference proteome</keyword>
<organism evidence="9 10">
    <name type="scientific">Pisolithus tinctorius Marx 270</name>
    <dbReference type="NCBI Taxonomy" id="870435"/>
    <lineage>
        <taxon>Eukaryota</taxon>
        <taxon>Fungi</taxon>
        <taxon>Dikarya</taxon>
        <taxon>Basidiomycota</taxon>
        <taxon>Agaricomycotina</taxon>
        <taxon>Agaricomycetes</taxon>
        <taxon>Agaricomycetidae</taxon>
        <taxon>Boletales</taxon>
        <taxon>Sclerodermatineae</taxon>
        <taxon>Pisolithaceae</taxon>
        <taxon>Pisolithus</taxon>
    </lineage>
</organism>
<dbReference type="Pfam" id="PF04777">
    <property type="entry name" value="Evr1_Alr"/>
    <property type="match status" value="1"/>
</dbReference>
<reference evidence="9 10" key="1">
    <citation type="submission" date="2014-04" db="EMBL/GenBank/DDBJ databases">
        <authorList>
            <consortium name="DOE Joint Genome Institute"/>
            <person name="Kuo A."/>
            <person name="Kohler A."/>
            <person name="Costa M.D."/>
            <person name="Nagy L.G."/>
            <person name="Floudas D."/>
            <person name="Copeland A."/>
            <person name="Barry K.W."/>
            <person name="Cichocki N."/>
            <person name="Veneault-Fourrey C."/>
            <person name="LaButti K."/>
            <person name="Lindquist E.A."/>
            <person name="Lipzen A."/>
            <person name="Lundell T."/>
            <person name="Morin E."/>
            <person name="Murat C."/>
            <person name="Sun H."/>
            <person name="Tunlid A."/>
            <person name="Henrissat B."/>
            <person name="Grigoriev I.V."/>
            <person name="Hibbett D.S."/>
            <person name="Martin F."/>
            <person name="Nordberg H.P."/>
            <person name="Cantor M.N."/>
            <person name="Hua S.X."/>
        </authorList>
    </citation>
    <scope>NUCLEOTIDE SEQUENCE [LARGE SCALE GENOMIC DNA]</scope>
    <source>
        <strain evidence="9 10">Marx 270</strain>
    </source>
</reference>
<dbReference type="AlphaFoldDB" id="A0A0C3JMK5"/>
<comment type="catalytic activity">
    <reaction evidence="6">
        <text>2 R'C(R)SH + O2 = R'C(R)S-S(R)CR' + H2O2</text>
        <dbReference type="Rhea" id="RHEA:17357"/>
        <dbReference type="ChEBI" id="CHEBI:15379"/>
        <dbReference type="ChEBI" id="CHEBI:16240"/>
        <dbReference type="ChEBI" id="CHEBI:16520"/>
        <dbReference type="ChEBI" id="CHEBI:17412"/>
        <dbReference type="EC" id="1.8.3.2"/>
    </reaction>
</comment>
<feature type="signal peptide" evidence="7">
    <location>
        <begin position="1"/>
        <end position="31"/>
    </location>
</feature>
<dbReference type="InterPro" id="IPR017905">
    <property type="entry name" value="ERV/ALR_sulphydryl_oxidase"/>
</dbReference>
<dbReference type="EMBL" id="KN831952">
    <property type="protein sequence ID" value="KIO10393.1"/>
    <property type="molecule type" value="Genomic_DNA"/>
</dbReference>
<dbReference type="Gene3D" id="1.20.120.310">
    <property type="entry name" value="ERV/ALR sulfhydryl oxidase domain"/>
    <property type="match status" value="1"/>
</dbReference>
<evidence type="ECO:0000256" key="2">
    <source>
        <dbReference type="ARBA" id="ARBA00022630"/>
    </source>
</evidence>
<dbReference type="HOGENOM" id="CLU_070631_2_0_1"/>
<evidence type="ECO:0000259" key="8">
    <source>
        <dbReference type="PROSITE" id="PS51324"/>
    </source>
</evidence>